<dbReference type="Gene3D" id="1.25.40.280">
    <property type="entry name" value="alix/aip1 like domains"/>
    <property type="match status" value="1"/>
</dbReference>
<dbReference type="PANTHER" id="PTHR23030">
    <property type="entry name" value="PCD6 INTERACTING PROTEIN-RELATED"/>
    <property type="match status" value="1"/>
</dbReference>
<dbReference type="Gene3D" id="1.20.120.560">
    <property type="entry name" value="alix/aip1 in complex with the ypdl late domain"/>
    <property type="match status" value="1"/>
</dbReference>
<dbReference type="InterPro" id="IPR029021">
    <property type="entry name" value="Prot-tyrosine_phosphatase-like"/>
</dbReference>
<feature type="region of interest" description="Disordered" evidence="5">
    <location>
        <begin position="713"/>
        <end position="738"/>
    </location>
</feature>
<feature type="domain" description="BRO1" evidence="7">
    <location>
        <begin position="8"/>
        <end position="399"/>
    </location>
</feature>
<evidence type="ECO:0000256" key="4">
    <source>
        <dbReference type="ARBA" id="ARBA00022753"/>
    </source>
</evidence>
<dbReference type="Pfam" id="PF00102">
    <property type="entry name" value="Y_phosphatase"/>
    <property type="match status" value="1"/>
</dbReference>
<dbReference type="InterPro" id="IPR038499">
    <property type="entry name" value="BRO1_sf"/>
</dbReference>
<evidence type="ECO:0000256" key="5">
    <source>
        <dbReference type="SAM" id="MobiDB-lite"/>
    </source>
</evidence>
<feature type="compositionally biased region" description="Low complexity" evidence="5">
    <location>
        <begin position="1343"/>
        <end position="1357"/>
    </location>
</feature>
<dbReference type="GO" id="GO:0032456">
    <property type="term" value="P:endocytic recycling"/>
    <property type="evidence" value="ECO:0007669"/>
    <property type="project" value="TreeGrafter"/>
</dbReference>
<dbReference type="SMART" id="SM00404">
    <property type="entry name" value="PTPc_motif"/>
    <property type="match status" value="1"/>
</dbReference>
<evidence type="ECO:0000259" key="7">
    <source>
        <dbReference type="PROSITE" id="PS51180"/>
    </source>
</evidence>
<organism evidence="8 9">
    <name type="scientific">Glossina austeni</name>
    <name type="common">Savannah tsetse fly</name>
    <dbReference type="NCBI Taxonomy" id="7395"/>
    <lineage>
        <taxon>Eukaryota</taxon>
        <taxon>Metazoa</taxon>
        <taxon>Ecdysozoa</taxon>
        <taxon>Arthropoda</taxon>
        <taxon>Hexapoda</taxon>
        <taxon>Insecta</taxon>
        <taxon>Pterygota</taxon>
        <taxon>Neoptera</taxon>
        <taxon>Endopterygota</taxon>
        <taxon>Diptera</taxon>
        <taxon>Brachycera</taxon>
        <taxon>Muscomorpha</taxon>
        <taxon>Hippoboscoidea</taxon>
        <taxon>Glossinidae</taxon>
        <taxon>Glossina</taxon>
    </lineage>
</organism>
<protein>
    <recommendedName>
        <fullName evidence="10">Tyrosine-protein phosphatase non-receptor type 23</fullName>
    </recommendedName>
</protein>
<dbReference type="CDD" id="cd09234">
    <property type="entry name" value="V_HD-PTP_like"/>
    <property type="match status" value="1"/>
</dbReference>
<dbReference type="PROSITE" id="PS50055">
    <property type="entry name" value="TYR_PHOSPHATASE_PTP"/>
    <property type="match status" value="1"/>
</dbReference>
<evidence type="ECO:0000256" key="1">
    <source>
        <dbReference type="ARBA" id="ARBA00004177"/>
    </source>
</evidence>
<dbReference type="GO" id="GO:0045022">
    <property type="term" value="P:early endosome to late endosome transport"/>
    <property type="evidence" value="ECO:0007669"/>
    <property type="project" value="TreeGrafter"/>
</dbReference>
<evidence type="ECO:0008006" key="10">
    <source>
        <dbReference type="Google" id="ProtNLM"/>
    </source>
</evidence>
<keyword evidence="9" id="KW-1185">Reference proteome</keyword>
<keyword evidence="4" id="KW-0967">Endosome</keyword>
<dbReference type="Gene3D" id="3.90.190.10">
    <property type="entry name" value="Protein tyrosine phosphatase superfamily"/>
    <property type="match status" value="1"/>
</dbReference>
<dbReference type="PRINTS" id="PR00700">
    <property type="entry name" value="PRTYPHPHTASE"/>
</dbReference>
<dbReference type="Pfam" id="PF13949">
    <property type="entry name" value="ALIX_LYPXL_bnd"/>
    <property type="match status" value="1"/>
</dbReference>
<dbReference type="InterPro" id="IPR004328">
    <property type="entry name" value="BRO1_dom"/>
</dbReference>
<keyword evidence="3" id="KW-0963">Cytoplasm</keyword>
<dbReference type="SMART" id="SM01041">
    <property type="entry name" value="BRO1"/>
    <property type="match status" value="1"/>
</dbReference>
<dbReference type="CDD" id="cd00047">
    <property type="entry name" value="PTPc"/>
    <property type="match status" value="1"/>
</dbReference>
<evidence type="ECO:0000313" key="8">
    <source>
        <dbReference type="EnsemblMetazoa" id="GAUT013512-PA"/>
    </source>
</evidence>
<dbReference type="EnsemblMetazoa" id="GAUT013512-RA">
    <property type="protein sequence ID" value="GAUT013512-PA"/>
    <property type="gene ID" value="GAUT013512"/>
</dbReference>
<proteinExistence type="predicted"/>
<feature type="compositionally biased region" description="Low complexity" evidence="5">
    <location>
        <begin position="714"/>
        <end position="725"/>
    </location>
</feature>
<dbReference type="GO" id="GO:0004725">
    <property type="term" value="F:protein tyrosine phosphatase activity"/>
    <property type="evidence" value="ECO:0007669"/>
    <property type="project" value="InterPro"/>
</dbReference>
<dbReference type="InterPro" id="IPR025304">
    <property type="entry name" value="ALIX_V_dom"/>
</dbReference>
<dbReference type="VEuPathDB" id="VectorBase:GAUT013512"/>
<dbReference type="GO" id="GO:0005768">
    <property type="term" value="C:endosome"/>
    <property type="evidence" value="ECO:0007669"/>
    <property type="project" value="UniProtKB-SubCell"/>
</dbReference>
<dbReference type="InterPro" id="IPR000242">
    <property type="entry name" value="PTP_cat"/>
</dbReference>
<dbReference type="STRING" id="7395.A0A1A9US38"/>
<evidence type="ECO:0000256" key="2">
    <source>
        <dbReference type="ARBA" id="ARBA00004496"/>
    </source>
</evidence>
<dbReference type="GO" id="GO:0043328">
    <property type="term" value="P:protein transport to vacuole involved in ubiquitin-dependent protein catabolic process via the multivesicular body sorting pathway"/>
    <property type="evidence" value="ECO:0007669"/>
    <property type="project" value="TreeGrafter"/>
</dbReference>
<feature type="compositionally biased region" description="Low complexity" evidence="5">
    <location>
        <begin position="1103"/>
        <end position="1123"/>
    </location>
</feature>
<feature type="compositionally biased region" description="Polar residues" evidence="5">
    <location>
        <begin position="1089"/>
        <end position="1102"/>
    </location>
</feature>
<dbReference type="InterPro" id="IPR003595">
    <property type="entry name" value="Tyr_Pase_cat"/>
</dbReference>
<dbReference type="PANTHER" id="PTHR23030:SF30">
    <property type="entry name" value="TYROSINE-PROTEIN PHOSPHATASE NON-RECEPTOR TYPE 23"/>
    <property type="match status" value="1"/>
</dbReference>
<dbReference type="SUPFAM" id="SSF52799">
    <property type="entry name" value="(Phosphotyrosine protein) phosphatases II"/>
    <property type="match status" value="1"/>
</dbReference>
<comment type="subcellular location">
    <subcellularLocation>
        <location evidence="2">Cytoplasm</location>
    </subcellularLocation>
    <subcellularLocation>
        <location evidence="1">Endosome</location>
    </subcellularLocation>
</comment>
<feature type="compositionally biased region" description="Polar residues" evidence="5">
    <location>
        <begin position="726"/>
        <end position="738"/>
    </location>
</feature>
<accession>A0A1A9US38</accession>
<dbReference type="Proteomes" id="UP000078200">
    <property type="component" value="Unassembled WGS sequence"/>
</dbReference>
<reference evidence="8" key="1">
    <citation type="submission" date="2020-05" db="UniProtKB">
        <authorList>
            <consortium name="EnsemblMetazoa"/>
        </authorList>
    </citation>
    <scope>IDENTIFICATION</scope>
    <source>
        <strain evidence="8">TTRI</strain>
    </source>
</reference>
<evidence type="ECO:0000259" key="6">
    <source>
        <dbReference type="PROSITE" id="PS50055"/>
    </source>
</evidence>
<dbReference type="PROSITE" id="PS51180">
    <property type="entry name" value="BRO1"/>
    <property type="match status" value="1"/>
</dbReference>
<feature type="region of interest" description="Disordered" evidence="5">
    <location>
        <begin position="1089"/>
        <end position="1131"/>
    </location>
</feature>
<feature type="region of interest" description="Disordered" evidence="5">
    <location>
        <begin position="1343"/>
        <end position="1382"/>
    </location>
</feature>
<evidence type="ECO:0000313" key="9">
    <source>
        <dbReference type="Proteomes" id="UP000078200"/>
    </source>
</evidence>
<dbReference type="SMART" id="SM00194">
    <property type="entry name" value="PTPc"/>
    <property type="match status" value="1"/>
</dbReference>
<dbReference type="Pfam" id="PF03097">
    <property type="entry name" value="BRO1"/>
    <property type="match status" value="1"/>
</dbReference>
<sequence length="1878" mass="207914">MEAVPRLHMVWFPSKTSPEGTSFSNLKKYIAEFYQEDPDAYSKEVFALETLRNQALNTTKDNCTILKRYYCQLHSLQNRFPQLLEKSLFTFTWKGLYDNKVHEYSDLRYEQAAVLFNIATAHTQTGASVTRGDVDGMKLACTHFQCAAWAFGELRERYANDVDGDMLAKELLVFMQQVSFAQAQECILEKSLLDNRKPNIVAKVTAQIVVYYGAALAALLTGGDEGPIKQLVENSVYKLWKKYVRFKISYLNCILYLYQAQHAEEQRKMGERLTLYEAAWEKLEEARKESKGLPDQKEINESLIFTADVVEAKRKNAKNENEFIYHEAVPELNTIAAVQGANLVNGISFSITDPEVAGEDIFARLVPMKAHEASSMYSEEKAKLLRKYGAKIEEKDGELASFMTSLSLENLNINEEKANKIPQGVVDRCADLNANKSAIPELIKSMSRLADICSEVETQLHEIGNILALEENEEREFQQLSGLQRTPNAHITELSREYQKYTEAHNKAGDSNDTLRKAMELHVNNLNILAKPLQEVQQSVPKLSSELNTAEIFKDVKLIVNKVNEMKAQRSQFHADLRIAVNEDDITAKVIAHGKDEGLQHLFDRELSKHERLLQLIDQNLLAQENILKALTENYAKAAPILKTLADVKHKRETFFTSLAASYDVYEDLLSKSSKGLEFYTKLSANVQKLLSRCKSARDVQAEERQQRLIGVTSKNSNNSSVHSSDTYNFNSSTSGSVNCGTPKLRDYLKSKNISKELKMATVSGQQYIPSIRPNPLGSEDPSQAACSGNSYYPNSTAAPVPLTVGPNEPPPPYSLQHTPFYDANITGMPNSDVSRGYTNPMYMQYQQNIAPPAYKAQASPNSQFTALSANIAALSLQEQQYINYNNNYSTNTCSGQLAYNPLLGNSEGNINHYMTPQVGYNISTCGQPAQSQPTEQQSISSQPYAASASIASIPNLFPIGYNVASMAPAASASSISNVASLAFGTSTISAATPATSMYDPASGAPNISQMYSQTVSTTTIPQMQATYGTGNNSTTTTSCKDSYVQLIQQQLTNYNNYTVSSSVPTTQPLYIVTTQSIQMEPISAPGLQSASLRRNQQPSILSPQASQPQFQQSQATQIQSSPYNLQNPSDPNIAFSSLTNAIPPSSVTTNITCSALSVIASTANTSSYRAYGSSTIHPGYSFNTQSGTYEYGSGYHQTTAVSLQPHGQYTSASAQDGLNSQLGTTDSQKVGKINVATGFDSPIISHTARKAPYSTSVTCESLSSMNYYNPPYGYQPNYVNSGNLINQNLPTMTATKQASVPPQPTISPNTVAYQQFPCAAIYMQSGTGTTANTQTTKSATTYATSTQQASSTPGQAEMQAAAQSEDNSERTTLHNNTKADSNAKDSNLIVSTFKKSSNIDLLSDIDFSDSSVVGPPPMLPEPILKPEVLSSPPSTQVADNEVPKLTQALKDDEKQKKVEDYLATQITPITNTPSLQFNSPVDSPAARKSSCDNLSNCSDLSSLENFEWDSVSRRSECHADKHSSSNSNNTNTFLIKSIDPFSDDKVLKYFHKEVERYEKIIETLNVKMLNGHTPLTTKWKELQELLSKDNNKRSTTIARLFPEKNRSLDGLPYDHARVKLDKETDDYINAAHIKDLGNGCPNIIIAQTPQPNTVNDFWSMLWSQKVRTVLCLHPSNEILDPFWPQTLEKESHFDDFSVKCVKIVFLTHCQEYQLKLSMLSSDAIIELAILQIKTWTKSNPSQVVGIARNILQAHQQRCLDFNTPSAPLVINCLTGSERSGLVAVALCAILATQHKRPILINVVDAWHRLCSHRQQVIRDIETLERSLQIVLNHAHDLLNKRGIMTSYQMKIAPQVTAQEKQATKDPLNELDALWKLK</sequence>
<feature type="domain" description="Tyrosine-protein phosphatase" evidence="6">
    <location>
        <begin position="1576"/>
        <end position="1834"/>
    </location>
</feature>
<dbReference type="Gene3D" id="1.20.140.50">
    <property type="entry name" value="alix/aip1 like domains"/>
    <property type="match status" value="1"/>
</dbReference>
<evidence type="ECO:0000256" key="3">
    <source>
        <dbReference type="ARBA" id="ARBA00022490"/>
    </source>
</evidence>
<name>A0A1A9US38_GLOAU</name>